<feature type="transmembrane region" description="Helical" evidence="1">
    <location>
        <begin position="51"/>
        <end position="72"/>
    </location>
</feature>
<sequence length="431" mass="44563">MSAIPADVDADRGPPTVVPLGHFLVGLAFLLAGVVTVAAEPGDRGGTLGTVHLLLAGWVCVTIMGAMTQFVPVWSNVGLYSRRLAVWQLGLVTLGLAGLASAFLTGRYGLAPIAGLVAALGFWTFVYNLGRTLRGVEEFDVTERHFAVALAWFLAVTTLGPLLALDLTLGLFPVAGVDHAGLLGAHATLAVFGAVLTTVVGALYQLATMFTQTELGPVERRFQRAETVAYPVGVAALALGRLLAHGWLARAGGLVVAVSLVGVGLVLANRLRLTRVDWNPMLTRYSLVAGFAVAWGATAAVAWWIDPLASLYGAPNVGPLLLAGVVGFVVAGTLYHIVPFLIWVREYSDLLGFEPVPMVDDLYDGRVAAVELLLVLGGGALLAGGDALGGGFGRAGAVVLAVGAALFAANLALVVVRHGDDSIRGLLPGSA</sequence>
<dbReference type="EMBL" id="FOZK01000001">
    <property type="protein sequence ID" value="SFR85130.1"/>
    <property type="molecule type" value="Genomic_DNA"/>
</dbReference>
<dbReference type="SUPFAM" id="SSF81442">
    <property type="entry name" value="Cytochrome c oxidase subunit I-like"/>
    <property type="match status" value="1"/>
</dbReference>
<reference evidence="2 3" key="1">
    <citation type="submission" date="2016-10" db="EMBL/GenBank/DDBJ databases">
        <authorList>
            <person name="de Groot N.N."/>
        </authorList>
    </citation>
    <scope>NUCLEOTIDE SEQUENCE [LARGE SCALE GENOMIC DNA]</scope>
    <source>
        <strain evidence="2 3">CGMCC 1.10457</strain>
    </source>
</reference>
<feature type="transmembrane region" description="Helical" evidence="1">
    <location>
        <begin position="184"/>
        <end position="207"/>
    </location>
</feature>
<feature type="transmembrane region" description="Helical" evidence="1">
    <location>
        <begin position="317"/>
        <end position="344"/>
    </location>
</feature>
<keyword evidence="1" id="KW-0472">Membrane</keyword>
<dbReference type="RefSeq" id="WP_089812735.1">
    <property type="nucleotide sequence ID" value="NZ_FOZK01000001.1"/>
</dbReference>
<accession>A0A1I6K2U0</accession>
<dbReference type="OrthoDB" id="145655at2157"/>
<feature type="transmembrane region" description="Helical" evidence="1">
    <location>
        <begin position="285"/>
        <end position="305"/>
    </location>
</feature>
<gene>
    <name evidence="2" type="ORF">SAMN05216559_0037</name>
</gene>
<name>A0A1I6K2U0_9EURY</name>
<keyword evidence="1" id="KW-1133">Transmembrane helix</keyword>
<feature type="transmembrane region" description="Helical" evidence="1">
    <location>
        <begin position="228"/>
        <end position="248"/>
    </location>
</feature>
<feature type="transmembrane region" description="Helical" evidence="1">
    <location>
        <begin position="84"/>
        <end position="104"/>
    </location>
</feature>
<feature type="transmembrane region" description="Helical" evidence="1">
    <location>
        <begin position="365"/>
        <end position="383"/>
    </location>
</feature>
<evidence type="ECO:0000313" key="3">
    <source>
        <dbReference type="Proteomes" id="UP000199062"/>
    </source>
</evidence>
<dbReference type="InterPro" id="IPR036927">
    <property type="entry name" value="Cyt_c_oxase-like_su1_sf"/>
</dbReference>
<feature type="transmembrane region" description="Helical" evidence="1">
    <location>
        <begin position="254"/>
        <end position="273"/>
    </location>
</feature>
<evidence type="ECO:0000256" key="1">
    <source>
        <dbReference type="SAM" id="Phobius"/>
    </source>
</evidence>
<dbReference type="Proteomes" id="UP000199062">
    <property type="component" value="Unassembled WGS sequence"/>
</dbReference>
<protein>
    <recommendedName>
        <fullName evidence="4">Cytochrome C and Quinol oxidase polypeptide I</fullName>
    </recommendedName>
</protein>
<dbReference type="AlphaFoldDB" id="A0A1I6K2U0"/>
<evidence type="ECO:0008006" key="4">
    <source>
        <dbReference type="Google" id="ProtNLM"/>
    </source>
</evidence>
<evidence type="ECO:0000313" key="2">
    <source>
        <dbReference type="EMBL" id="SFR85130.1"/>
    </source>
</evidence>
<dbReference type="Gene3D" id="1.20.210.10">
    <property type="entry name" value="Cytochrome c oxidase-like, subunit I domain"/>
    <property type="match status" value="1"/>
</dbReference>
<dbReference type="STRING" id="767519.SAMN05216559_0037"/>
<organism evidence="2 3">
    <name type="scientific">Halomicrobium zhouii</name>
    <dbReference type="NCBI Taxonomy" id="767519"/>
    <lineage>
        <taxon>Archaea</taxon>
        <taxon>Methanobacteriati</taxon>
        <taxon>Methanobacteriota</taxon>
        <taxon>Stenosarchaea group</taxon>
        <taxon>Halobacteria</taxon>
        <taxon>Halobacteriales</taxon>
        <taxon>Haloarculaceae</taxon>
        <taxon>Halomicrobium</taxon>
    </lineage>
</organism>
<feature type="transmembrane region" description="Helical" evidence="1">
    <location>
        <begin position="20"/>
        <end position="39"/>
    </location>
</feature>
<feature type="transmembrane region" description="Helical" evidence="1">
    <location>
        <begin position="395"/>
        <end position="416"/>
    </location>
</feature>
<keyword evidence="1" id="KW-0812">Transmembrane</keyword>
<feature type="transmembrane region" description="Helical" evidence="1">
    <location>
        <begin position="110"/>
        <end position="129"/>
    </location>
</feature>
<proteinExistence type="predicted"/>
<keyword evidence="3" id="KW-1185">Reference proteome</keyword>
<feature type="transmembrane region" description="Helical" evidence="1">
    <location>
        <begin position="150"/>
        <end position="172"/>
    </location>
</feature>